<keyword evidence="5 8" id="KW-0255">Endonuclease</keyword>
<dbReference type="PANTHER" id="PTHR46018:SF2">
    <property type="entry name" value="ZINC PHOSPHODIESTERASE ELAC PROTEIN 1"/>
    <property type="match status" value="1"/>
</dbReference>
<dbReference type="Gene3D" id="3.60.15.10">
    <property type="entry name" value="Ribonuclease Z/Hydroxyacylglutathione hydrolase-like"/>
    <property type="match status" value="1"/>
</dbReference>
<keyword evidence="6 8" id="KW-0378">Hydrolase</keyword>
<dbReference type="PANTHER" id="PTHR46018">
    <property type="entry name" value="ZINC PHOSPHODIESTERASE ELAC PROTEIN 1"/>
    <property type="match status" value="1"/>
</dbReference>
<feature type="binding site" evidence="8">
    <location>
        <position position="269"/>
    </location>
    <ligand>
        <name>Zn(2+)</name>
        <dbReference type="ChEBI" id="CHEBI:29105"/>
        <label>2</label>
        <note>catalytic</note>
    </ligand>
</feature>
<dbReference type="CDD" id="cd07717">
    <property type="entry name" value="RNaseZ_ZiPD-like_MBL-fold"/>
    <property type="match status" value="1"/>
</dbReference>
<evidence type="ECO:0000256" key="1">
    <source>
        <dbReference type="ARBA" id="ARBA00011738"/>
    </source>
</evidence>
<evidence type="ECO:0000256" key="7">
    <source>
        <dbReference type="ARBA" id="ARBA00022833"/>
    </source>
</evidence>
<dbReference type="EMBL" id="JAOTPO010000001">
    <property type="protein sequence ID" value="MDE5411862.1"/>
    <property type="molecule type" value="Genomic_DNA"/>
</dbReference>
<accession>A0ABT5V8S4</accession>
<proteinExistence type="inferred from homology"/>
<keyword evidence="7 8" id="KW-0862">Zinc</keyword>
<protein>
    <recommendedName>
        <fullName evidence="8">Ribonuclease Z</fullName>
        <shortName evidence="8">RNase Z</shortName>
        <ecNumber evidence="8">3.1.26.11</ecNumber>
    </recommendedName>
    <alternativeName>
        <fullName evidence="8">tRNA 3 endonuclease</fullName>
    </alternativeName>
    <alternativeName>
        <fullName evidence="8">tRNase Z</fullName>
    </alternativeName>
</protein>
<evidence type="ECO:0000256" key="2">
    <source>
        <dbReference type="ARBA" id="ARBA00022694"/>
    </source>
</evidence>
<feature type="binding site" evidence="8">
    <location>
        <position position="67"/>
    </location>
    <ligand>
        <name>Zn(2+)</name>
        <dbReference type="ChEBI" id="CHEBI:29105"/>
        <label>2</label>
        <note>catalytic</note>
    </ligand>
</feature>
<dbReference type="RefSeq" id="WP_275116497.1">
    <property type="nucleotide sequence ID" value="NZ_JAOTPO010000001.1"/>
</dbReference>
<dbReference type="SUPFAM" id="SSF56281">
    <property type="entry name" value="Metallo-hydrolase/oxidoreductase"/>
    <property type="match status" value="1"/>
</dbReference>
<sequence>MEFHFLGTGAGVPSTKRNVSSLAIRFLQCNGSVWMVDCGEGTQQQILRSSIKLSKLEKIFITHLHGDHIFGLPGLLGSRSFQGGITPLTIYGPKGIKAYIEQCLSLSNTTLLYPLSVVELEEGIIFEDKHYSVQCLLLEHVMPSYGFRIEEKAQSGELLVDKLKEKGITPGPLYKKVKAKEKIQLSTGEWIDGAEFVGPEVPGRIVTILGDTKPCEAAVKLAVNADVLIHEATFSIENQEMAHQYGHSTAYDAAKIARNAKVKTLILNHISARYEGKSHLLETEACEVFPNTYIAHDSYIHTLLRSKSS</sequence>
<dbReference type="InterPro" id="IPR036866">
    <property type="entry name" value="RibonucZ/Hydroxyglut_hydro"/>
</dbReference>
<gene>
    <name evidence="8 9" type="primary">rnz</name>
    <name evidence="9" type="ORF">N7Z68_00515</name>
</gene>
<comment type="function">
    <text evidence="8">Zinc phosphodiesterase, which displays some tRNA 3'-processing endonuclease activity. Probably involved in tRNA maturation, by removing a 3'-trailer from precursor tRNA.</text>
</comment>
<name>A0ABT5V8S4_9BACI</name>
<feature type="binding site" evidence="8">
    <location>
        <position position="140"/>
    </location>
    <ligand>
        <name>Zn(2+)</name>
        <dbReference type="ChEBI" id="CHEBI:29105"/>
        <label>1</label>
        <note>catalytic</note>
    </ligand>
</feature>
<feature type="binding site" evidence="8">
    <location>
        <position position="65"/>
    </location>
    <ligand>
        <name>Zn(2+)</name>
        <dbReference type="ChEBI" id="CHEBI:29105"/>
        <label>1</label>
        <note>catalytic</note>
    </ligand>
</feature>
<feature type="binding site" evidence="8">
    <location>
        <position position="211"/>
    </location>
    <ligand>
        <name>Zn(2+)</name>
        <dbReference type="ChEBI" id="CHEBI:29105"/>
        <label>1</label>
        <note>catalytic</note>
    </ligand>
</feature>
<organism evidence="9 10">
    <name type="scientific">Alkalihalobacterium chitinilyticum</name>
    <dbReference type="NCBI Taxonomy" id="2980103"/>
    <lineage>
        <taxon>Bacteria</taxon>
        <taxon>Bacillati</taxon>
        <taxon>Bacillota</taxon>
        <taxon>Bacilli</taxon>
        <taxon>Bacillales</taxon>
        <taxon>Bacillaceae</taxon>
        <taxon>Alkalihalobacterium</taxon>
    </lineage>
</organism>
<dbReference type="NCBIfam" id="TIGR02651">
    <property type="entry name" value="RNase_Z"/>
    <property type="match status" value="1"/>
</dbReference>
<comment type="caution">
    <text evidence="9">The sequence shown here is derived from an EMBL/GenBank/DDBJ whole genome shotgun (WGS) entry which is preliminary data.</text>
</comment>
<dbReference type="InterPro" id="IPR013471">
    <property type="entry name" value="RNase_Z/BN"/>
</dbReference>
<feature type="active site" description="Proton acceptor" evidence="8">
    <location>
        <position position="67"/>
    </location>
</feature>
<evidence type="ECO:0000313" key="9">
    <source>
        <dbReference type="EMBL" id="MDE5411862.1"/>
    </source>
</evidence>
<keyword evidence="3 8" id="KW-0540">Nuclease</keyword>
<evidence type="ECO:0000256" key="5">
    <source>
        <dbReference type="ARBA" id="ARBA00022759"/>
    </source>
</evidence>
<feature type="binding site" evidence="8">
    <location>
        <position position="211"/>
    </location>
    <ligand>
        <name>Zn(2+)</name>
        <dbReference type="ChEBI" id="CHEBI:29105"/>
        <label>2</label>
        <note>catalytic</note>
    </ligand>
</feature>
<dbReference type="NCBIfam" id="NF000801">
    <property type="entry name" value="PRK00055.1-3"/>
    <property type="match status" value="1"/>
</dbReference>
<keyword evidence="4 8" id="KW-0479">Metal-binding</keyword>
<keyword evidence="2 8" id="KW-0819">tRNA processing</keyword>
<dbReference type="Proteomes" id="UP001148125">
    <property type="component" value="Unassembled WGS sequence"/>
</dbReference>
<comment type="similarity">
    <text evidence="8">Belongs to the RNase Z family.</text>
</comment>
<dbReference type="EC" id="3.1.26.11" evidence="8"/>
<keyword evidence="10" id="KW-1185">Reference proteome</keyword>
<reference evidence="9" key="1">
    <citation type="submission" date="2024-05" db="EMBL/GenBank/DDBJ databases">
        <title>Alkalihalobacillus sp. strain MEB203 novel alkaliphilic bacterium from Lonar Lake, India.</title>
        <authorList>
            <person name="Joshi A."/>
            <person name="Thite S."/>
            <person name="Mengade P."/>
        </authorList>
    </citation>
    <scope>NUCLEOTIDE SEQUENCE</scope>
    <source>
        <strain evidence="9">MEB 203</strain>
    </source>
</reference>
<evidence type="ECO:0000256" key="4">
    <source>
        <dbReference type="ARBA" id="ARBA00022723"/>
    </source>
</evidence>
<feature type="binding site" evidence="8">
    <location>
        <position position="63"/>
    </location>
    <ligand>
        <name>Zn(2+)</name>
        <dbReference type="ChEBI" id="CHEBI:29105"/>
        <label>1</label>
        <note>catalytic</note>
    </ligand>
</feature>
<comment type="cofactor">
    <cofactor evidence="8">
        <name>Zn(2+)</name>
        <dbReference type="ChEBI" id="CHEBI:29105"/>
    </cofactor>
    <text evidence="8">Binds 2 Zn(2+) ions.</text>
</comment>
<comment type="catalytic activity">
    <reaction evidence="8">
        <text>Endonucleolytic cleavage of RNA, removing extra 3' nucleotides from tRNA precursor, generating 3' termini of tRNAs. A 3'-hydroxy group is left at the tRNA terminus and a 5'-phosphoryl group is left at the trailer molecule.</text>
        <dbReference type="EC" id="3.1.26.11"/>
    </reaction>
</comment>
<evidence type="ECO:0000256" key="8">
    <source>
        <dbReference type="HAMAP-Rule" id="MF_01818"/>
    </source>
</evidence>
<dbReference type="HAMAP" id="MF_01818">
    <property type="entry name" value="RNase_Z_BN"/>
    <property type="match status" value="1"/>
</dbReference>
<dbReference type="GO" id="GO:0042781">
    <property type="term" value="F:3'-tRNA processing endoribonuclease activity"/>
    <property type="evidence" value="ECO:0007669"/>
    <property type="project" value="UniProtKB-EC"/>
</dbReference>
<evidence type="ECO:0000256" key="6">
    <source>
        <dbReference type="ARBA" id="ARBA00022801"/>
    </source>
</evidence>
<dbReference type="Pfam" id="PF23023">
    <property type="entry name" value="Anti-Pycsar_Apyc1"/>
    <property type="match status" value="1"/>
</dbReference>
<evidence type="ECO:0000256" key="3">
    <source>
        <dbReference type="ARBA" id="ARBA00022722"/>
    </source>
</evidence>
<comment type="subunit">
    <text evidence="1 8">Homodimer.</text>
</comment>
<feature type="binding site" evidence="8">
    <location>
        <position position="68"/>
    </location>
    <ligand>
        <name>Zn(2+)</name>
        <dbReference type="ChEBI" id="CHEBI:29105"/>
        <label>2</label>
        <note>catalytic</note>
    </ligand>
</feature>
<evidence type="ECO:0000313" key="10">
    <source>
        <dbReference type="Proteomes" id="UP001148125"/>
    </source>
</evidence>